<feature type="region of interest" description="Disordered" evidence="1">
    <location>
        <begin position="130"/>
        <end position="190"/>
    </location>
</feature>
<sequence>MPDQPVSKKQPRQKARFNYAVESVVDRTVREQNRFLEHCQTNRVELTVFAITGASFNGIVHQFDRETILFGGSGKNAVPRLILKTFVAMIIPREAINLFVAYKGLGTARTKNRKQRFIAALERLGADIEHLPVEHPPEQRVEPARKAKATSKRTGPRKTGKGGAQQGKANPAVVTTKPKRRAVTTAPSED</sequence>
<accession>A0A7V8J135</accession>
<proteinExistence type="predicted"/>
<feature type="compositionally biased region" description="Basic and acidic residues" evidence="1">
    <location>
        <begin position="130"/>
        <end position="145"/>
    </location>
</feature>
<dbReference type="InterPro" id="IPR010920">
    <property type="entry name" value="LSM_dom_sf"/>
</dbReference>
<dbReference type="Pfam" id="PF17209">
    <property type="entry name" value="Hfq"/>
    <property type="match status" value="1"/>
</dbReference>
<dbReference type="InterPro" id="IPR005001">
    <property type="entry name" value="Hfq"/>
</dbReference>
<dbReference type="Gene3D" id="2.30.30.100">
    <property type="match status" value="1"/>
</dbReference>
<dbReference type="GO" id="GO:0003723">
    <property type="term" value="F:RNA binding"/>
    <property type="evidence" value="ECO:0007669"/>
    <property type="project" value="InterPro"/>
</dbReference>
<evidence type="ECO:0000313" key="2">
    <source>
        <dbReference type="EMBL" id="KAF0250922.1"/>
    </source>
</evidence>
<name>A0A7V8J135_PSEPU</name>
<dbReference type="SUPFAM" id="SSF50182">
    <property type="entry name" value="Sm-like ribonucleoproteins"/>
    <property type="match status" value="1"/>
</dbReference>
<dbReference type="RefSeq" id="WP_156859963.1">
    <property type="nucleotide sequence ID" value="NZ_WOWR01000078.1"/>
</dbReference>
<dbReference type="EMBL" id="WOWR01000078">
    <property type="protein sequence ID" value="KAF0250922.1"/>
    <property type="molecule type" value="Genomic_DNA"/>
</dbReference>
<feature type="compositionally biased region" description="Basic residues" evidence="1">
    <location>
        <begin position="146"/>
        <end position="160"/>
    </location>
</feature>
<comment type="caution">
    <text evidence="2">The sequence shown here is derived from an EMBL/GenBank/DDBJ whole genome shotgun (WGS) entry which is preliminary data.</text>
</comment>
<dbReference type="GO" id="GO:0006355">
    <property type="term" value="P:regulation of DNA-templated transcription"/>
    <property type="evidence" value="ECO:0007669"/>
    <property type="project" value="InterPro"/>
</dbReference>
<dbReference type="AlphaFoldDB" id="A0A7V8J135"/>
<evidence type="ECO:0000313" key="3">
    <source>
        <dbReference type="Proteomes" id="UP000442695"/>
    </source>
</evidence>
<dbReference type="Proteomes" id="UP000442695">
    <property type="component" value="Unassembled WGS sequence"/>
</dbReference>
<organism evidence="2 3">
    <name type="scientific">Pseudomonas putida</name>
    <name type="common">Arthrobacter siderocapsulatus</name>
    <dbReference type="NCBI Taxonomy" id="303"/>
    <lineage>
        <taxon>Bacteria</taxon>
        <taxon>Pseudomonadati</taxon>
        <taxon>Pseudomonadota</taxon>
        <taxon>Gammaproteobacteria</taxon>
        <taxon>Pseudomonadales</taxon>
        <taxon>Pseudomonadaceae</taxon>
        <taxon>Pseudomonas</taxon>
    </lineage>
</organism>
<protein>
    <submittedName>
        <fullName evidence="2">Uncharacterized protein</fullName>
    </submittedName>
</protein>
<reference evidence="2 3" key="1">
    <citation type="submission" date="2019-12" db="EMBL/GenBank/DDBJ databases">
        <authorList>
            <person name="Woiski C."/>
        </authorList>
    </citation>
    <scope>NUCLEOTIDE SEQUENCE [LARGE SCALE GENOMIC DNA]</scope>
    <source>
        <strain evidence="2 3">BOE100</strain>
    </source>
</reference>
<evidence type="ECO:0000256" key="1">
    <source>
        <dbReference type="SAM" id="MobiDB-lite"/>
    </source>
</evidence>
<gene>
    <name evidence="2" type="ORF">GN299_31325</name>
</gene>